<proteinExistence type="predicted"/>
<comment type="caution">
    <text evidence="1">The sequence shown here is derived from an EMBL/GenBank/DDBJ whole genome shotgun (WGS) entry which is preliminary data.</text>
</comment>
<evidence type="ECO:0000313" key="1">
    <source>
        <dbReference type="EMBL" id="KKL22940.1"/>
    </source>
</evidence>
<organism evidence="1">
    <name type="scientific">marine sediment metagenome</name>
    <dbReference type="NCBI Taxonomy" id="412755"/>
    <lineage>
        <taxon>unclassified sequences</taxon>
        <taxon>metagenomes</taxon>
        <taxon>ecological metagenomes</taxon>
    </lineage>
</organism>
<accession>A0A0F9BM96</accession>
<protein>
    <submittedName>
        <fullName evidence="1">Uncharacterized protein</fullName>
    </submittedName>
</protein>
<dbReference type="EMBL" id="LAZR01037157">
    <property type="protein sequence ID" value="KKL22940.1"/>
    <property type="molecule type" value="Genomic_DNA"/>
</dbReference>
<dbReference type="AlphaFoldDB" id="A0A0F9BM96"/>
<feature type="non-terminal residue" evidence="1">
    <location>
        <position position="1"/>
    </location>
</feature>
<gene>
    <name evidence="1" type="ORF">LCGC14_2430420</name>
</gene>
<sequence>EEGSEEVSQDAPKQEKRTTLASMVVVVMDVADTSRLDTPTVDPITKWLRAFPTASETAPD</sequence>
<name>A0A0F9BM96_9ZZZZ</name>
<reference evidence="1" key="1">
    <citation type="journal article" date="2015" name="Nature">
        <title>Complex archaea that bridge the gap between prokaryotes and eukaryotes.</title>
        <authorList>
            <person name="Spang A."/>
            <person name="Saw J.H."/>
            <person name="Jorgensen S.L."/>
            <person name="Zaremba-Niedzwiedzka K."/>
            <person name="Martijn J."/>
            <person name="Lind A.E."/>
            <person name="van Eijk R."/>
            <person name="Schleper C."/>
            <person name="Guy L."/>
            <person name="Ettema T.J."/>
        </authorList>
    </citation>
    <scope>NUCLEOTIDE SEQUENCE</scope>
</reference>